<sequence>MVLYPTLQLPSPSVPGPVEPRISLAIGFHHDKQDVVQWQQRNRHQLVQDLAQLGIRYHQRSNECARLRGEANNEQRARGLPLVPIFPLDNIRATQLTEICECLGWEGDGKFMDVNEGLQQATMALQTRLAHSAIEGVLTQQRLIGALMLLTSLMEGLEAERLALVYKMFLPNGTWDRTQTVIRYVLQNLAQNS</sequence>
<name>A0A8H3F0X2_9LECA</name>
<organism evidence="1 2">
    <name type="scientific">Heterodermia speciosa</name>
    <dbReference type="NCBI Taxonomy" id="116794"/>
    <lineage>
        <taxon>Eukaryota</taxon>
        <taxon>Fungi</taxon>
        <taxon>Dikarya</taxon>
        <taxon>Ascomycota</taxon>
        <taxon>Pezizomycotina</taxon>
        <taxon>Lecanoromycetes</taxon>
        <taxon>OSLEUM clade</taxon>
        <taxon>Lecanoromycetidae</taxon>
        <taxon>Caliciales</taxon>
        <taxon>Physciaceae</taxon>
        <taxon>Heterodermia</taxon>
    </lineage>
</organism>
<protein>
    <submittedName>
        <fullName evidence="1">Uncharacterized protein</fullName>
    </submittedName>
</protein>
<keyword evidence="2" id="KW-1185">Reference proteome</keyword>
<accession>A0A8H3F0X2</accession>
<dbReference type="Proteomes" id="UP000664521">
    <property type="component" value="Unassembled WGS sequence"/>
</dbReference>
<gene>
    <name evidence="1" type="ORF">HETSPECPRED_002810</name>
</gene>
<dbReference type="AlphaFoldDB" id="A0A8H3F0X2"/>
<reference evidence="1" key="1">
    <citation type="submission" date="2021-03" db="EMBL/GenBank/DDBJ databases">
        <authorList>
            <person name="Tagirdzhanova G."/>
        </authorList>
    </citation>
    <scope>NUCLEOTIDE SEQUENCE</scope>
</reference>
<comment type="caution">
    <text evidence="1">The sequence shown here is derived from an EMBL/GenBank/DDBJ whole genome shotgun (WGS) entry which is preliminary data.</text>
</comment>
<evidence type="ECO:0000313" key="1">
    <source>
        <dbReference type="EMBL" id="CAF9916272.1"/>
    </source>
</evidence>
<evidence type="ECO:0000313" key="2">
    <source>
        <dbReference type="Proteomes" id="UP000664521"/>
    </source>
</evidence>
<proteinExistence type="predicted"/>
<dbReference type="EMBL" id="CAJPDS010000017">
    <property type="protein sequence ID" value="CAF9916272.1"/>
    <property type="molecule type" value="Genomic_DNA"/>
</dbReference>